<dbReference type="Proteomes" id="UP000011087">
    <property type="component" value="Unassembled WGS sequence"/>
</dbReference>
<dbReference type="HOGENOM" id="CLU_1191830_0_0_1"/>
<feature type="region of interest" description="Disordered" evidence="2">
    <location>
        <begin position="107"/>
        <end position="135"/>
    </location>
</feature>
<feature type="chain" id="PRO_5008772149" description="Saposin B-type domain-containing protein" evidence="3">
    <location>
        <begin position="29"/>
        <end position="233"/>
    </location>
</feature>
<feature type="region of interest" description="Disordered" evidence="2">
    <location>
        <begin position="26"/>
        <end position="61"/>
    </location>
</feature>
<accession>L1K3E2</accession>
<evidence type="ECO:0000256" key="2">
    <source>
        <dbReference type="SAM" id="MobiDB-lite"/>
    </source>
</evidence>
<dbReference type="GO" id="GO:0006310">
    <property type="term" value="P:DNA recombination"/>
    <property type="evidence" value="ECO:0007669"/>
    <property type="project" value="InterPro"/>
</dbReference>
<reference evidence="6" key="2">
    <citation type="submission" date="2012-11" db="EMBL/GenBank/DDBJ databases">
        <authorList>
            <person name="Kuo A."/>
            <person name="Curtis B.A."/>
            <person name="Tanifuji G."/>
            <person name="Burki F."/>
            <person name="Gruber A."/>
            <person name="Irimia M."/>
            <person name="Maruyama S."/>
            <person name="Arias M.C."/>
            <person name="Ball S.G."/>
            <person name="Gile G.H."/>
            <person name="Hirakawa Y."/>
            <person name="Hopkins J.F."/>
            <person name="Rensing S.A."/>
            <person name="Schmutz J."/>
            <person name="Symeonidi A."/>
            <person name="Elias M."/>
            <person name="Eveleigh R.J."/>
            <person name="Herman E.K."/>
            <person name="Klute M.J."/>
            <person name="Nakayama T."/>
            <person name="Obornik M."/>
            <person name="Reyes-Prieto A."/>
            <person name="Armbrust E.V."/>
            <person name="Aves S.J."/>
            <person name="Beiko R.G."/>
            <person name="Coutinho P."/>
            <person name="Dacks J.B."/>
            <person name="Durnford D.G."/>
            <person name="Fast N.M."/>
            <person name="Green B.R."/>
            <person name="Grisdale C."/>
            <person name="Hempe F."/>
            <person name="Henrissat B."/>
            <person name="Hoppner M.P."/>
            <person name="Ishida K.-I."/>
            <person name="Kim E."/>
            <person name="Koreny L."/>
            <person name="Kroth P.G."/>
            <person name="Liu Y."/>
            <person name="Malik S.-B."/>
            <person name="Maier U.G."/>
            <person name="McRose D."/>
            <person name="Mock T."/>
            <person name="Neilson J.A."/>
            <person name="Onodera N.T."/>
            <person name="Poole A.M."/>
            <person name="Pritham E.J."/>
            <person name="Richards T.A."/>
            <person name="Rocap G."/>
            <person name="Roy S.W."/>
            <person name="Sarai C."/>
            <person name="Schaack S."/>
            <person name="Shirato S."/>
            <person name="Slamovits C.H."/>
            <person name="Spencer D.F."/>
            <person name="Suzuki S."/>
            <person name="Worden A.Z."/>
            <person name="Zauner S."/>
            <person name="Barry K."/>
            <person name="Bell C."/>
            <person name="Bharti A.K."/>
            <person name="Crow J.A."/>
            <person name="Grimwood J."/>
            <person name="Kramer R."/>
            <person name="Lindquist E."/>
            <person name="Lucas S."/>
            <person name="Salamov A."/>
            <person name="McFadden G.I."/>
            <person name="Lane C.E."/>
            <person name="Keeling P.J."/>
            <person name="Gray M.W."/>
            <person name="Grigoriev I.V."/>
            <person name="Archibald J.M."/>
        </authorList>
    </citation>
    <scope>NUCLEOTIDE SEQUENCE</scope>
    <source>
        <strain evidence="6">CCMP2712</strain>
    </source>
</reference>
<dbReference type="Gene3D" id="1.10.3260.10">
    <property type="entry name" value="DNA ligase, ATP-dependent, N-terminal domain"/>
    <property type="match status" value="1"/>
</dbReference>
<evidence type="ECO:0000256" key="1">
    <source>
        <dbReference type="ARBA" id="ARBA00022598"/>
    </source>
</evidence>
<dbReference type="PaxDb" id="55529-EKX54878"/>
<reference evidence="4 6" key="1">
    <citation type="journal article" date="2012" name="Nature">
        <title>Algal genomes reveal evolutionary mosaicism and the fate of nucleomorphs.</title>
        <authorList>
            <consortium name="DOE Joint Genome Institute"/>
            <person name="Curtis B.A."/>
            <person name="Tanifuji G."/>
            <person name="Burki F."/>
            <person name="Gruber A."/>
            <person name="Irimia M."/>
            <person name="Maruyama S."/>
            <person name="Arias M.C."/>
            <person name="Ball S.G."/>
            <person name="Gile G.H."/>
            <person name="Hirakawa Y."/>
            <person name="Hopkins J.F."/>
            <person name="Kuo A."/>
            <person name="Rensing S.A."/>
            <person name="Schmutz J."/>
            <person name="Symeonidi A."/>
            <person name="Elias M."/>
            <person name="Eveleigh R.J."/>
            <person name="Herman E.K."/>
            <person name="Klute M.J."/>
            <person name="Nakayama T."/>
            <person name="Obornik M."/>
            <person name="Reyes-Prieto A."/>
            <person name="Armbrust E.V."/>
            <person name="Aves S.J."/>
            <person name="Beiko R.G."/>
            <person name="Coutinho P."/>
            <person name="Dacks J.B."/>
            <person name="Durnford D.G."/>
            <person name="Fast N.M."/>
            <person name="Green B.R."/>
            <person name="Grisdale C.J."/>
            <person name="Hempel F."/>
            <person name="Henrissat B."/>
            <person name="Hoppner M.P."/>
            <person name="Ishida K."/>
            <person name="Kim E."/>
            <person name="Koreny L."/>
            <person name="Kroth P.G."/>
            <person name="Liu Y."/>
            <person name="Malik S.B."/>
            <person name="Maier U.G."/>
            <person name="McRose D."/>
            <person name="Mock T."/>
            <person name="Neilson J.A."/>
            <person name="Onodera N.T."/>
            <person name="Poole A.M."/>
            <person name="Pritham E.J."/>
            <person name="Richards T.A."/>
            <person name="Rocap G."/>
            <person name="Roy S.W."/>
            <person name="Sarai C."/>
            <person name="Schaack S."/>
            <person name="Shirato S."/>
            <person name="Slamovits C.H."/>
            <person name="Spencer D.F."/>
            <person name="Suzuki S."/>
            <person name="Worden A.Z."/>
            <person name="Zauner S."/>
            <person name="Barry K."/>
            <person name="Bell C."/>
            <person name="Bharti A.K."/>
            <person name="Crow J.A."/>
            <person name="Grimwood J."/>
            <person name="Kramer R."/>
            <person name="Lindquist E."/>
            <person name="Lucas S."/>
            <person name="Salamov A."/>
            <person name="McFadden G.I."/>
            <person name="Lane C.E."/>
            <person name="Keeling P.J."/>
            <person name="Gray M.W."/>
            <person name="Grigoriev I.V."/>
            <person name="Archibald J.M."/>
        </authorList>
    </citation>
    <scope>NUCLEOTIDE SEQUENCE</scope>
    <source>
        <strain evidence="4 6">CCMP2712</strain>
    </source>
</reference>
<evidence type="ECO:0000313" key="4">
    <source>
        <dbReference type="EMBL" id="EKX54878.1"/>
    </source>
</evidence>
<dbReference type="GeneID" id="17311506"/>
<dbReference type="SUPFAM" id="SSF117018">
    <property type="entry name" value="ATP-dependent DNA ligase DNA-binding domain"/>
    <property type="match status" value="1"/>
</dbReference>
<evidence type="ECO:0000313" key="5">
    <source>
        <dbReference type="EnsemblProtists" id="EKX54878"/>
    </source>
</evidence>
<keyword evidence="1" id="KW-0436">Ligase</keyword>
<dbReference type="RefSeq" id="XP_005841858.1">
    <property type="nucleotide sequence ID" value="XM_005841801.1"/>
</dbReference>
<evidence type="ECO:0000256" key="3">
    <source>
        <dbReference type="SAM" id="SignalP"/>
    </source>
</evidence>
<organism evidence="4">
    <name type="scientific">Guillardia theta (strain CCMP2712)</name>
    <name type="common">Cryptophyte</name>
    <dbReference type="NCBI Taxonomy" id="905079"/>
    <lineage>
        <taxon>Eukaryota</taxon>
        <taxon>Cryptophyceae</taxon>
        <taxon>Pyrenomonadales</taxon>
        <taxon>Geminigeraceae</taxon>
        <taxon>Guillardia</taxon>
    </lineage>
</organism>
<dbReference type="InterPro" id="IPR036599">
    <property type="entry name" value="DNA_ligase_N_sf"/>
</dbReference>
<dbReference type="GO" id="GO:0003677">
    <property type="term" value="F:DNA binding"/>
    <property type="evidence" value="ECO:0007669"/>
    <property type="project" value="InterPro"/>
</dbReference>
<sequence length="233" mass="25064">MHLGMTSLLRSSLFFLLVVITKVSVGSSDSTHPPPSLLSQSVLRGGSQVESLGPKGGVRLPRRQGYACHTARPDVCYNEEFEEDGDSKMGIPTRQYRECLQPGSDPATVAGEASYNDDEVNPPPHRTEPPQSAKPVEFGHVCGNLKKMLISGGNQAHIRKELKEMFCTILASSPDDMTALLCFLRDQISSPTLAGIELIPSSIIVKALAESCGKTFDGVRDCIAQASPPLLPC</sequence>
<dbReference type="GO" id="GO:0003910">
    <property type="term" value="F:DNA ligase (ATP) activity"/>
    <property type="evidence" value="ECO:0007669"/>
    <property type="project" value="InterPro"/>
</dbReference>
<evidence type="ECO:0008006" key="7">
    <source>
        <dbReference type="Google" id="ProtNLM"/>
    </source>
</evidence>
<keyword evidence="3" id="KW-0732">Signal</keyword>
<dbReference type="GO" id="GO:0006281">
    <property type="term" value="P:DNA repair"/>
    <property type="evidence" value="ECO:0007669"/>
    <property type="project" value="InterPro"/>
</dbReference>
<dbReference type="KEGG" id="gtt:GUITHDRAFT_131868"/>
<feature type="signal peptide" evidence="3">
    <location>
        <begin position="1"/>
        <end position="28"/>
    </location>
</feature>
<keyword evidence="6" id="KW-1185">Reference proteome</keyword>
<name>L1K3E2_GUITC</name>
<protein>
    <recommendedName>
        <fullName evidence="7">Saposin B-type domain-containing protein</fullName>
    </recommendedName>
</protein>
<dbReference type="EMBL" id="JH992966">
    <property type="protein sequence ID" value="EKX54878.1"/>
    <property type="molecule type" value="Genomic_DNA"/>
</dbReference>
<dbReference type="EnsemblProtists" id="EKX54878">
    <property type="protein sequence ID" value="EKX54878"/>
    <property type="gene ID" value="GUITHDRAFT_131868"/>
</dbReference>
<evidence type="ECO:0000313" key="6">
    <source>
        <dbReference type="Proteomes" id="UP000011087"/>
    </source>
</evidence>
<proteinExistence type="predicted"/>
<gene>
    <name evidence="4" type="ORF">GUITHDRAFT_131868</name>
</gene>
<feature type="compositionally biased region" description="Polar residues" evidence="2">
    <location>
        <begin position="26"/>
        <end position="42"/>
    </location>
</feature>
<dbReference type="AlphaFoldDB" id="L1K3E2"/>
<reference evidence="5" key="3">
    <citation type="submission" date="2015-06" db="UniProtKB">
        <authorList>
            <consortium name="EnsemblProtists"/>
        </authorList>
    </citation>
    <scope>IDENTIFICATION</scope>
</reference>